<evidence type="ECO:0000256" key="1">
    <source>
        <dbReference type="SAM" id="MobiDB-lite"/>
    </source>
</evidence>
<reference evidence="2 3" key="1">
    <citation type="journal article" date="2024" name="Commun. Biol.">
        <title>Comparative genomic analysis of thermophilic fungi reveals convergent evolutionary adaptations and gene losses.</title>
        <authorList>
            <person name="Steindorff A.S."/>
            <person name="Aguilar-Pontes M.V."/>
            <person name="Robinson A.J."/>
            <person name="Andreopoulos B."/>
            <person name="LaButti K."/>
            <person name="Kuo A."/>
            <person name="Mondo S."/>
            <person name="Riley R."/>
            <person name="Otillar R."/>
            <person name="Haridas S."/>
            <person name="Lipzen A."/>
            <person name="Grimwood J."/>
            <person name="Schmutz J."/>
            <person name="Clum A."/>
            <person name="Reid I.D."/>
            <person name="Moisan M.C."/>
            <person name="Butler G."/>
            <person name="Nguyen T.T.M."/>
            <person name="Dewar K."/>
            <person name="Conant G."/>
            <person name="Drula E."/>
            <person name="Henrissat B."/>
            <person name="Hansel C."/>
            <person name="Singer S."/>
            <person name="Hutchinson M.I."/>
            <person name="de Vries R.P."/>
            <person name="Natvig D.O."/>
            <person name="Powell A.J."/>
            <person name="Tsang A."/>
            <person name="Grigoriev I.V."/>
        </authorList>
    </citation>
    <scope>NUCLEOTIDE SEQUENCE [LARGE SCALE GENOMIC DNA]</scope>
    <source>
        <strain evidence="2 3">ATCC 24622</strain>
    </source>
</reference>
<evidence type="ECO:0000313" key="2">
    <source>
        <dbReference type="EMBL" id="KAL1883379.1"/>
    </source>
</evidence>
<proteinExistence type="predicted"/>
<feature type="region of interest" description="Disordered" evidence="1">
    <location>
        <begin position="253"/>
        <end position="275"/>
    </location>
</feature>
<dbReference type="Proteomes" id="UP001586593">
    <property type="component" value="Unassembled WGS sequence"/>
</dbReference>
<evidence type="ECO:0000313" key="3">
    <source>
        <dbReference type="Proteomes" id="UP001586593"/>
    </source>
</evidence>
<accession>A0ABR3Y5T7</accession>
<keyword evidence="3" id="KW-1185">Reference proteome</keyword>
<organism evidence="2 3">
    <name type="scientific">Phialemonium thermophilum</name>
    <dbReference type="NCBI Taxonomy" id="223376"/>
    <lineage>
        <taxon>Eukaryota</taxon>
        <taxon>Fungi</taxon>
        <taxon>Dikarya</taxon>
        <taxon>Ascomycota</taxon>
        <taxon>Pezizomycotina</taxon>
        <taxon>Sordariomycetes</taxon>
        <taxon>Sordariomycetidae</taxon>
        <taxon>Cephalothecales</taxon>
        <taxon>Cephalothecaceae</taxon>
        <taxon>Phialemonium</taxon>
    </lineage>
</organism>
<name>A0ABR3Y5T7_9PEZI</name>
<protein>
    <submittedName>
        <fullName evidence="2">Uncharacterized protein</fullName>
    </submittedName>
</protein>
<sequence>MDQVLSQLRVAHRERANFEAHVQEAKDRCAKDHNSVPLVECEDCYHAVIAAFEGRIFHPSSTERKAHWYHGRRLFLADLERVFLEAKRFDLDPRAIETRIQKEKELWYQENVVTAANRFIVDDTTIRDDILDKVYEQTLAFDDLVQDIRQALTRVCSPPLDAASVVERLLSVTEHTPDCTRIYEESFFGVGHDEQTGSSAVPGSAQKYIERLRAEGAMQGIIEQILEDRQASVGARIQKDKHLRRLDELRRGRTAHELQKTKKTRNRDAAPKTRADVTDVPKELYDLPPCTVCSAPVDPGDYLSCVLCQVLVGRHLQTDLTVYCSDTCYTHGHDPHVEAAHSCAAGGKCVQLHDEDMDMENDENPRLCQECMDSLGTVAIFCSIRCAEANFQSHREQVHVPKREEAGLVTEDLSRIVFDDGEQTRYHAANIHAEVISLDEAFRELANGTSIHVSPIK</sequence>
<comment type="caution">
    <text evidence="2">The sequence shown here is derived from an EMBL/GenBank/DDBJ whole genome shotgun (WGS) entry which is preliminary data.</text>
</comment>
<gene>
    <name evidence="2" type="ORF">VTK73DRAFT_8946</name>
</gene>
<dbReference type="EMBL" id="JAZHXJ010000007">
    <property type="protein sequence ID" value="KAL1883379.1"/>
    <property type="molecule type" value="Genomic_DNA"/>
</dbReference>